<proteinExistence type="predicted"/>
<organism evidence="2 3">
    <name type="scientific">Panicum miliaceum</name>
    <name type="common">Proso millet</name>
    <name type="synonym">Broomcorn millet</name>
    <dbReference type="NCBI Taxonomy" id="4540"/>
    <lineage>
        <taxon>Eukaryota</taxon>
        <taxon>Viridiplantae</taxon>
        <taxon>Streptophyta</taxon>
        <taxon>Embryophyta</taxon>
        <taxon>Tracheophyta</taxon>
        <taxon>Spermatophyta</taxon>
        <taxon>Magnoliopsida</taxon>
        <taxon>Liliopsida</taxon>
        <taxon>Poales</taxon>
        <taxon>Poaceae</taxon>
        <taxon>PACMAD clade</taxon>
        <taxon>Panicoideae</taxon>
        <taxon>Panicodae</taxon>
        <taxon>Paniceae</taxon>
        <taxon>Panicinae</taxon>
        <taxon>Panicum</taxon>
        <taxon>Panicum sect. Panicum</taxon>
    </lineage>
</organism>
<sequence>MHLYLFFFSHSFLSAQSKLLSLLLFFFFSRPSPVGPFLLFSFSFSNPAAQLNGPIRSSTLTFLPPTAGTRLSAPSSTLLSSSSILHRSHVSFLRRDARRAAALPLIPFSFLTPSLDRLCAVARVSLSFPAMHAYLTSRSSALSFARAAAFLFPGHSAPIKPRRSPALHPEPSSNPFLYSTPSHAAGSRTPEERRRPVSPPLRRLAVSLLLRRLQLSPEFHELVSIKLHSFPLSLSLCRNPNSSPEICFLPPP</sequence>
<feature type="region of interest" description="Disordered" evidence="1">
    <location>
        <begin position="161"/>
        <end position="197"/>
    </location>
</feature>
<name>A0A3L6PAT0_PANMI</name>
<dbReference type="AlphaFoldDB" id="A0A3L6PAT0"/>
<protein>
    <submittedName>
        <fullName evidence="2">Uncharacterized protein</fullName>
    </submittedName>
</protein>
<evidence type="ECO:0000256" key="1">
    <source>
        <dbReference type="SAM" id="MobiDB-lite"/>
    </source>
</evidence>
<evidence type="ECO:0000313" key="3">
    <source>
        <dbReference type="Proteomes" id="UP000275267"/>
    </source>
</evidence>
<comment type="caution">
    <text evidence="2">The sequence shown here is derived from an EMBL/GenBank/DDBJ whole genome shotgun (WGS) entry which is preliminary data.</text>
</comment>
<keyword evidence="3" id="KW-1185">Reference proteome</keyword>
<dbReference type="Proteomes" id="UP000275267">
    <property type="component" value="Unassembled WGS sequence"/>
</dbReference>
<gene>
    <name evidence="2" type="ORF">C2845_PM10G13420</name>
</gene>
<reference evidence="3" key="1">
    <citation type="journal article" date="2019" name="Nat. Commun.">
        <title>The genome of broomcorn millet.</title>
        <authorList>
            <person name="Zou C."/>
            <person name="Miki D."/>
            <person name="Li D."/>
            <person name="Tang Q."/>
            <person name="Xiao L."/>
            <person name="Rajput S."/>
            <person name="Deng P."/>
            <person name="Jia W."/>
            <person name="Huang R."/>
            <person name="Zhang M."/>
            <person name="Sun Y."/>
            <person name="Hu J."/>
            <person name="Fu X."/>
            <person name="Schnable P.S."/>
            <person name="Li F."/>
            <person name="Zhang H."/>
            <person name="Feng B."/>
            <person name="Zhu X."/>
            <person name="Liu R."/>
            <person name="Schnable J.C."/>
            <person name="Zhu J.-K."/>
            <person name="Zhang H."/>
        </authorList>
    </citation>
    <scope>NUCLEOTIDE SEQUENCE [LARGE SCALE GENOMIC DNA]</scope>
</reference>
<accession>A0A3L6PAT0</accession>
<feature type="compositionally biased region" description="Polar residues" evidence="1">
    <location>
        <begin position="171"/>
        <end position="182"/>
    </location>
</feature>
<evidence type="ECO:0000313" key="2">
    <source>
        <dbReference type="EMBL" id="RLM54582.1"/>
    </source>
</evidence>
<dbReference type="EMBL" id="PQIB02000018">
    <property type="protein sequence ID" value="RLM54582.1"/>
    <property type="molecule type" value="Genomic_DNA"/>
</dbReference>